<name>A0A5C4SVV1_9BACL</name>
<keyword evidence="4" id="KW-0564">Palmitate</keyword>
<evidence type="ECO:0000256" key="1">
    <source>
        <dbReference type="ARBA" id="ARBA00022475"/>
    </source>
</evidence>
<gene>
    <name evidence="6" type="ORF">FE784_38410</name>
</gene>
<dbReference type="InterPro" id="IPR050490">
    <property type="entry name" value="Bact_solute-bd_prot1"/>
</dbReference>
<dbReference type="Gene3D" id="3.40.190.10">
    <property type="entry name" value="Periplasmic binding protein-like II"/>
    <property type="match status" value="2"/>
</dbReference>
<evidence type="ECO:0000256" key="3">
    <source>
        <dbReference type="ARBA" id="ARBA00023136"/>
    </source>
</evidence>
<comment type="caution">
    <text evidence="6">The sequence shown here is derived from an EMBL/GenBank/DDBJ whole genome shotgun (WGS) entry which is preliminary data.</text>
</comment>
<keyword evidence="3" id="KW-0472">Membrane</keyword>
<dbReference type="PANTHER" id="PTHR43649:SF33">
    <property type="entry name" value="POLYGALACTURONAN_RHAMNOGALACTURONAN-BINDING PROTEIN YTCQ"/>
    <property type="match status" value="1"/>
</dbReference>
<keyword evidence="7" id="KW-1185">Reference proteome</keyword>
<evidence type="ECO:0000256" key="5">
    <source>
        <dbReference type="ARBA" id="ARBA00023288"/>
    </source>
</evidence>
<dbReference type="SUPFAM" id="SSF53850">
    <property type="entry name" value="Periplasmic binding protein-like II"/>
    <property type="match status" value="1"/>
</dbReference>
<keyword evidence="2" id="KW-0732">Signal</keyword>
<evidence type="ECO:0000313" key="6">
    <source>
        <dbReference type="EMBL" id="TNJ57641.1"/>
    </source>
</evidence>
<reference evidence="6 7" key="1">
    <citation type="submission" date="2019-05" db="EMBL/GenBank/DDBJ databases">
        <title>We sequenced the genome of Paenibacillus hemerocallicola KCTC 33185 for further insight into its adaptation and study the phylogeny of Paenibacillus.</title>
        <authorList>
            <person name="Narsing Rao M.P."/>
        </authorList>
    </citation>
    <scope>NUCLEOTIDE SEQUENCE [LARGE SCALE GENOMIC DNA]</scope>
    <source>
        <strain evidence="6 7">KCTC 33185</strain>
    </source>
</reference>
<keyword evidence="5" id="KW-0449">Lipoprotein</keyword>
<dbReference type="AlphaFoldDB" id="A0A5C4SVV1"/>
<evidence type="ECO:0000256" key="4">
    <source>
        <dbReference type="ARBA" id="ARBA00023139"/>
    </source>
</evidence>
<keyword evidence="1" id="KW-1003">Cell membrane</keyword>
<dbReference type="PANTHER" id="PTHR43649">
    <property type="entry name" value="ARABINOSE-BINDING PROTEIN-RELATED"/>
    <property type="match status" value="1"/>
</dbReference>
<dbReference type="OrthoDB" id="9787283at2"/>
<dbReference type="Proteomes" id="UP000307943">
    <property type="component" value="Unassembled WGS sequence"/>
</dbReference>
<dbReference type="Pfam" id="PF01547">
    <property type="entry name" value="SBP_bac_1"/>
    <property type="match status" value="1"/>
</dbReference>
<dbReference type="InterPro" id="IPR006059">
    <property type="entry name" value="SBP"/>
</dbReference>
<proteinExistence type="predicted"/>
<evidence type="ECO:0000313" key="7">
    <source>
        <dbReference type="Proteomes" id="UP000307943"/>
    </source>
</evidence>
<protein>
    <submittedName>
        <fullName evidence="6">Extracellular solute-binding protein</fullName>
    </submittedName>
</protein>
<dbReference type="EMBL" id="VDCQ01000102">
    <property type="protein sequence ID" value="TNJ57641.1"/>
    <property type="molecule type" value="Genomic_DNA"/>
</dbReference>
<sequence>MNGSSERRLRRRSFSERVSDGIMNKRFGILAFALMLIVASATLSSIAGCQNEAVGNEDGDKERETFRPTGLPVVDKPITLRIPMVKQPYFNDLNEMVTLRELERKTNIHIDWKQIPVEGFKDRLNLMLAGGELPDAFFYGLGSQDVVKYGSLGVLVPLEGLIEQYAPNIRRLLAEYPQVRRAATAPDGHIYSLPWFKDQEFFEYRNTFLINQTWLDALGLKMPETTEQFYRVLKAFKTNDPNGNGLADEIPATFRYNVTTNGYYELFGAFGVVDAVNNLYIKNGKVGFEAVEPRYKEAIGYLHRLYGEGLIDQQTFTQDSKQLLSKTKNDVPIVGVLASFNGTLELDLERLKQYVPMPPLAGPEGDRIWRRQDNRIIPNYFSITSANKHPEATMRLVDVMNDPKSVLQFQQGPFGTHLKEREDGKIEVLYPPAGNDLGYWIGSVTPSTALPLMISKPWLDKVIPHETDQLRDRFYQVYKPFIAKEEETYPSLYLTPEQNKRVSMLGADINKYVRQMEAKWIVQGGVDAEWDAHLTELNRMGLEELMKIRQDAYDQYRRIR</sequence>
<evidence type="ECO:0000256" key="2">
    <source>
        <dbReference type="ARBA" id="ARBA00022729"/>
    </source>
</evidence>
<organism evidence="6 7">
    <name type="scientific">Paenibacillus hemerocallicola</name>
    <dbReference type="NCBI Taxonomy" id="1172614"/>
    <lineage>
        <taxon>Bacteria</taxon>
        <taxon>Bacillati</taxon>
        <taxon>Bacillota</taxon>
        <taxon>Bacilli</taxon>
        <taxon>Bacillales</taxon>
        <taxon>Paenibacillaceae</taxon>
        <taxon>Paenibacillus</taxon>
    </lineage>
</organism>
<accession>A0A5C4SVV1</accession>